<reference evidence="2" key="1">
    <citation type="submission" date="2020-05" db="EMBL/GenBank/DDBJ databases">
        <authorList>
            <person name="Zhu T."/>
            <person name="Keshari N."/>
            <person name="Lu X."/>
        </authorList>
    </citation>
    <scope>NUCLEOTIDE SEQUENCE</scope>
    <source>
        <strain evidence="2">NK1-12</strain>
    </source>
</reference>
<dbReference type="PANTHER" id="PTHR34107:SF4">
    <property type="entry name" value="SLL1222 PROTEIN"/>
    <property type="match status" value="1"/>
</dbReference>
<evidence type="ECO:0000313" key="2">
    <source>
        <dbReference type="EMBL" id="WNZ27811.1"/>
    </source>
</evidence>
<dbReference type="EMBL" id="CP053587">
    <property type="protein sequence ID" value="WNZ27811.1"/>
    <property type="molecule type" value="Genomic_DNA"/>
</dbReference>
<evidence type="ECO:0000259" key="1">
    <source>
        <dbReference type="Pfam" id="PF05685"/>
    </source>
</evidence>
<accession>A0AA97ALR2</accession>
<organism evidence="2">
    <name type="scientific">Leptolyngbya sp. NK1-12</name>
    <dbReference type="NCBI Taxonomy" id="2547451"/>
    <lineage>
        <taxon>Bacteria</taxon>
        <taxon>Bacillati</taxon>
        <taxon>Cyanobacteriota</taxon>
        <taxon>Cyanophyceae</taxon>
        <taxon>Leptolyngbyales</taxon>
        <taxon>Leptolyngbyaceae</taxon>
        <taxon>Leptolyngbya group</taxon>
        <taxon>Leptolyngbya</taxon>
    </lineage>
</organism>
<sequence length="187" mass="21709">MTPAPDRVYWTTEDLKLLPESSHRYEIIDGHLLMTRAPHWKHQKVIGQTYSLLNTWSSISQLGEPVPTPGVIFDDADNVIPDVIWISHERMAVGIDEEGHFTVAPELIVEVLSPGTQHERRDRETKLKLYAERGVQEYWILDWRIQQLEVYRRQAALLRLVVTLFATDTLTSPLLPDFSCRVSEFFR</sequence>
<keyword evidence="2" id="KW-0255">Endonuclease</keyword>
<dbReference type="RefSeq" id="WP_316436306.1">
    <property type="nucleotide sequence ID" value="NZ_CP053587.1"/>
</dbReference>
<dbReference type="PANTHER" id="PTHR34107">
    <property type="entry name" value="SLL0198 PROTEIN-RELATED"/>
    <property type="match status" value="1"/>
</dbReference>
<keyword evidence="2" id="KW-0540">Nuclease</keyword>
<dbReference type="Pfam" id="PF05685">
    <property type="entry name" value="Uma2"/>
    <property type="match status" value="1"/>
</dbReference>
<dbReference type="InterPro" id="IPR011335">
    <property type="entry name" value="Restrct_endonuc-II-like"/>
</dbReference>
<dbReference type="SUPFAM" id="SSF52980">
    <property type="entry name" value="Restriction endonuclease-like"/>
    <property type="match status" value="1"/>
</dbReference>
<dbReference type="GO" id="GO:0004519">
    <property type="term" value="F:endonuclease activity"/>
    <property type="evidence" value="ECO:0007669"/>
    <property type="project" value="UniProtKB-KW"/>
</dbReference>
<name>A0AA97ALR2_9CYAN</name>
<dbReference type="AlphaFoldDB" id="A0AA97ALR2"/>
<dbReference type="InterPro" id="IPR008538">
    <property type="entry name" value="Uma2"/>
</dbReference>
<feature type="domain" description="Putative restriction endonuclease" evidence="1">
    <location>
        <begin position="13"/>
        <end position="182"/>
    </location>
</feature>
<dbReference type="Gene3D" id="3.90.1570.10">
    <property type="entry name" value="tt1808, chain A"/>
    <property type="match status" value="1"/>
</dbReference>
<keyword evidence="2" id="KW-0378">Hydrolase</keyword>
<dbReference type="InterPro" id="IPR012296">
    <property type="entry name" value="Nuclease_put_TT1808"/>
</dbReference>
<gene>
    <name evidence="2" type="ORF">HJG54_33820</name>
</gene>
<proteinExistence type="predicted"/>
<dbReference type="CDD" id="cd06260">
    <property type="entry name" value="DUF820-like"/>
    <property type="match status" value="1"/>
</dbReference>
<protein>
    <submittedName>
        <fullName evidence="2">Uma2 family endonuclease</fullName>
    </submittedName>
</protein>